<keyword evidence="4 6" id="KW-0472">Membrane</keyword>
<gene>
    <name evidence="8" type="ORF">DES53_10429</name>
</gene>
<dbReference type="InterPro" id="IPR053934">
    <property type="entry name" value="HTTM_dom"/>
</dbReference>
<keyword evidence="3 6" id="KW-1133">Transmembrane helix</keyword>
<feature type="transmembrane region" description="Helical" evidence="6">
    <location>
        <begin position="99"/>
        <end position="117"/>
    </location>
</feature>
<accession>A0A366HP29</accession>
<evidence type="ECO:0000256" key="4">
    <source>
        <dbReference type="ARBA" id="ARBA00023136"/>
    </source>
</evidence>
<feature type="transmembrane region" description="Helical" evidence="6">
    <location>
        <begin position="250"/>
        <end position="270"/>
    </location>
</feature>
<keyword evidence="2 6" id="KW-0812">Transmembrane</keyword>
<feature type="domain" description="HTTM-like" evidence="7">
    <location>
        <begin position="35"/>
        <end position="315"/>
    </location>
</feature>
<feature type="transmembrane region" description="Helical" evidence="6">
    <location>
        <begin position="43"/>
        <end position="62"/>
    </location>
</feature>
<feature type="transmembrane region" description="Helical" evidence="6">
    <location>
        <begin position="344"/>
        <end position="366"/>
    </location>
</feature>
<dbReference type="Proteomes" id="UP000253426">
    <property type="component" value="Unassembled WGS sequence"/>
</dbReference>
<organism evidence="8 9">
    <name type="scientific">Roseimicrobium gellanilyticum</name>
    <dbReference type="NCBI Taxonomy" id="748857"/>
    <lineage>
        <taxon>Bacteria</taxon>
        <taxon>Pseudomonadati</taxon>
        <taxon>Verrucomicrobiota</taxon>
        <taxon>Verrucomicrobiia</taxon>
        <taxon>Verrucomicrobiales</taxon>
        <taxon>Verrucomicrobiaceae</taxon>
        <taxon>Roseimicrobium</taxon>
    </lineage>
</organism>
<dbReference type="GO" id="GO:0012505">
    <property type="term" value="C:endomembrane system"/>
    <property type="evidence" value="ECO:0007669"/>
    <property type="project" value="UniProtKB-SubCell"/>
</dbReference>
<evidence type="ECO:0000256" key="2">
    <source>
        <dbReference type="ARBA" id="ARBA00022692"/>
    </source>
</evidence>
<evidence type="ECO:0000259" key="7">
    <source>
        <dbReference type="SMART" id="SM00752"/>
    </source>
</evidence>
<feature type="region of interest" description="Disordered" evidence="5">
    <location>
        <begin position="498"/>
        <end position="534"/>
    </location>
</feature>
<dbReference type="Pfam" id="PF05090">
    <property type="entry name" value="HTTM"/>
    <property type="match status" value="1"/>
</dbReference>
<reference evidence="8 9" key="1">
    <citation type="submission" date="2018-06" db="EMBL/GenBank/DDBJ databases">
        <title>Genomic Encyclopedia of Type Strains, Phase IV (KMG-IV): sequencing the most valuable type-strain genomes for metagenomic binning, comparative biology and taxonomic classification.</title>
        <authorList>
            <person name="Goeker M."/>
        </authorList>
    </citation>
    <scope>NUCLEOTIDE SEQUENCE [LARGE SCALE GENOMIC DNA]</scope>
    <source>
        <strain evidence="8 9">DSM 25532</strain>
    </source>
</reference>
<comment type="caution">
    <text evidence="8">The sequence shown here is derived from an EMBL/GenBank/DDBJ whole genome shotgun (WGS) entry which is preliminary data.</text>
</comment>
<keyword evidence="9" id="KW-1185">Reference proteome</keyword>
<proteinExistence type="predicted"/>
<feature type="transmembrane region" description="Helical" evidence="6">
    <location>
        <begin position="277"/>
        <end position="310"/>
    </location>
</feature>
<evidence type="ECO:0000256" key="3">
    <source>
        <dbReference type="ARBA" id="ARBA00022989"/>
    </source>
</evidence>
<evidence type="ECO:0000313" key="8">
    <source>
        <dbReference type="EMBL" id="RBP44210.1"/>
    </source>
</evidence>
<dbReference type="PANTHER" id="PTHR39535">
    <property type="entry name" value="SPORULATION-DELAYING PROTEIN SDPB"/>
    <property type="match status" value="1"/>
</dbReference>
<dbReference type="PANTHER" id="PTHR39535:SF2">
    <property type="entry name" value="HTTM DOMAIN-CONTAINING PROTEIN"/>
    <property type="match status" value="1"/>
</dbReference>
<feature type="transmembrane region" description="Helical" evidence="6">
    <location>
        <begin position="149"/>
        <end position="169"/>
    </location>
</feature>
<dbReference type="SMART" id="SM00752">
    <property type="entry name" value="HTTM"/>
    <property type="match status" value="1"/>
</dbReference>
<feature type="transmembrane region" description="Helical" evidence="6">
    <location>
        <begin position="189"/>
        <end position="208"/>
    </location>
</feature>
<protein>
    <submittedName>
        <fullName evidence="8">Vitamin K-dependent gamma-carboxylase-like protein</fullName>
    </submittedName>
</protein>
<dbReference type="EMBL" id="QNRR01000004">
    <property type="protein sequence ID" value="RBP44210.1"/>
    <property type="molecule type" value="Genomic_DNA"/>
</dbReference>
<comment type="subcellular location">
    <subcellularLocation>
        <location evidence="1">Endomembrane system</location>
        <topology evidence="1">Multi-pass membrane protein</topology>
    </subcellularLocation>
</comment>
<dbReference type="AlphaFoldDB" id="A0A366HP29"/>
<evidence type="ECO:0000256" key="6">
    <source>
        <dbReference type="SAM" id="Phobius"/>
    </source>
</evidence>
<evidence type="ECO:0000256" key="1">
    <source>
        <dbReference type="ARBA" id="ARBA00004127"/>
    </source>
</evidence>
<evidence type="ECO:0000256" key="5">
    <source>
        <dbReference type="SAM" id="MobiDB-lite"/>
    </source>
</evidence>
<evidence type="ECO:0000313" key="9">
    <source>
        <dbReference type="Proteomes" id="UP000253426"/>
    </source>
</evidence>
<dbReference type="InterPro" id="IPR011020">
    <property type="entry name" value="HTTM-like"/>
</dbReference>
<sequence length="534" mass="59624">MFRAVATSNSSNVHATASVGGDATAKHPLRALRSIFEVDLRSLAAFRIALAAVVVSDSVVALTNAEAFYSDTGVLPRTALAEQWGGQMMWSLHALSGSLTWQVVLIVMQLMAAVSLLAGHRTRVATLVCWALVASLDARNPMINNGADSMIRLLLFWSVFLPLGARWSLDARRDAKQGGSGAPHPGSTLVSLPAACLLLQVAFVYWFSVAFKNHGVWWSEGTALRQVLELDSLARPAAVWLREYPAACRALTHFTVILEILGPVVAFLPVWRAGCRFIAVLAMVGLHAGIAICLDIGAFPWVMMAAWLAFLPSEFWRRFIRDKHVNIPKNENIRCDYHVGKRDIVFGFVLNGFCVFSLSMVFLWNLRGTNFAFWEKVFPRWANPAAMVFRLDQYWTMFAPTPLMEDGWFVLRAGLSDGSEVDLLRDGAPVSWDKPALASAAYKDARWQKYQTNLWMTIHQVHRMPYGDYVARRWNDSHGGLSQVVAWQLWFVREMTQPDGTRGKPEPILMAQREGHRQTPPPATSASPEQPFRE</sequence>
<name>A0A366HP29_9BACT</name>
<dbReference type="InterPro" id="IPR052964">
    <property type="entry name" value="Sporulation_signal_mat"/>
</dbReference>